<dbReference type="OrthoDB" id="3256525at2759"/>
<dbReference type="VEuPathDB" id="FungiDB:BD410DRAFT_793837"/>
<protein>
    <recommendedName>
        <fullName evidence="3">F-box domain-containing protein</fullName>
    </recommendedName>
</protein>
<accession>A0A4Y7PTS1</accession>
<reference evidence="1 2" key="1">
    <citation type="submission" date="2018-06" db="EMBL/GenBank/DDBJ databases">
        <title>A transcriptomic atlas of mushroom development highlights an independent origin of complex multicellularity.</title>
        <authorList>
            <consortium name="DOE Joint Genome Institute"/>
            <person name="Krizsan K."/>
            <person name="Almasi E."/>
            <person name="Merenyi Z."/>
            <person name="Sahu N."/>
            <person name="Viragh M."/>
            <person name="Koszo T."/>
            <person name="Mondo S."/>
            <person name="Kiss B."/>
            <person name="Balint B."/>
            <person name="Kues U."/>
            <person name="Barry K."/>
            <person name="Hegedus J.C."/>
            <person name="Henrissat B."/>
            <person name="Johnson J."/>
            <person name="Lipzen A."/>
            <person name="Ohm R."/>
            <person name="Nagy I."/>
            <person name="Pangilinan J."/>
            <person name="Yan J."/>
            <person name="Xiong Y."/>
            <person name="Grigoriev I.V."/>
            <person name="Hibbett D.S."/>
            <person name="Nagy L.G."/>
        </authorList>
    </citation>
    <scope>NUCLEOTIDE SEQUENCE [LARGE SCALE GENOMIC DNA]</scope>
    <source>
        <strain evidence="1 2">SZMC22713</strain>
    </source>
</reference>
<dbReference type="EMBL" id="ML170214">
    <property type="protein sequence ID" value="TDL17959.1"/>
    <property type="molecule type" value="Genomic_DNA"/>
</dbReference>
<evidence type="ECO:0000313" key="2">
    <source>
        <dbReference type="Proteomes" id="UP000294933"/>
    </source>
</evidence>
<dbReference type="AlphaFoldDB" id="A0A4Y7PTS1"/>
<sequence>MNPHFPSEIWRTIFHFATFTVTSLNAKDWAPHWPHSRIRQFSSPPPYYNVTLKTKKALSLVSTHFRDISIEFMFETVQIHHARQARHLADTIQSHSSSPARWIKSIIIFLDKQDDIYVVDATLIQILPHCTNLTAFGWESPTVKYPTLNRTRDKSSELMKSIPLGIKTLEWNRKSSGISFKCLRHHASLCQFRLNEVLADSSVDDAITLPSITHLEVRQLSTCTPIANWNLPSLSHLTIDWTTGNLSGHLWDTLRSVSITDRWASGSDTFQGIIARLPNLESLFYHIDVGTFGGKLEKAWLGVRHHQSLTEIHIYCLAPIILNQQDAPLYTVEELFSRHLHPIMTGSLPLLRNVRILNASVVFDVAGFQEDVRTDGVDFFANLSEQLSTPAVRVGFQM</sequence>
<evidence type="ECO:0000313" key="1">
    <source>
        <dbReference type="EMBL" id="TDL17959.1"/>
    </source>
</evidence>
<evidence type="ECO:0008006" key="3">
    <source>
        <dbReference type="Google" id="ProtNLM"/>
    </source>
</evidence>
<keyword evidence="2" id="KW-1185">Reference proteome</keyword>
<gene>
    <name evidence="1" type="ORF">BD410DRAFT_793837</name>
</gene>
<organism evidence="1 2">
    <name type="scientific">Rickenella mellea</name>
    <dbReference type="NCBI Taxonomy" id="50990"/>
    <lineage>
        <taxon>Eukaryota</taxon>
        <taxon>Fungi</taxon>
        <taxon>Dikarya</taxon>
        <taxon>Basidiomycota</taxon>
        <taxon>Agaricomycotina</taxon>
        <taxon>Agaricomycetes</taxon>
        <taxon>Hymenochaetales</taxon>
        <taxon>Rickenellaceae</taxon>
        <taxon>Rickenella</taxon>
    </lineage>
</organism>
<dbReference type="Proteomes" id="UP000294933">
    <property type="component" value="Unassembled WGS sequence"/>
</dbReference>
<proteinExistence type="predicted"/>
<name>A0A4Y7PTS1_9AGAM</name>